<comment type="caution">
    <text evidence="1">The sequence shown here is derived from an EMBL/GenBank/DDBJ whole genome shotgun (WGS) entry which is preliminary data.</text>
</comment>
<dbReference type="Gene3D" id="1.20.1440.60">
    <property type="entry name" value="23S rRNA-intervening sequence"/>
    <property type="match status" value="1"/>
</dbReference>
<gene>
    <name evidence="1" type="ORF">COT44_03830</name>
</gene>
<evidence type="ECO:0000313" key="1">
    <source>
        <dbReference type="EMBL" id="PIU03326.1"/>
    </source>
</evidence>
<name>A0A2M6XCG4_9BACT</name>
<dbReference type="AlphaFoldDB" id="A0A2M6XCG4"/>
<dbReference type="InterPro" id="IPR036583">
    <property type="entry name" value="23S_rRNA_IVS_sf"/>
</dbReference>
<reference evidence="2" key="1">
    <citation type="submission" date="2017-09" db="EMBL/GenBank/DDBJ databases">
        <title>Depth-based differentiation of microbial function through sediment-hosted aquifers and enrichment of novel symbionts in the deep terrestrial subsurface.</title>
        <authorList>
            <person name="Probst A.J."/>
            <person name="Ladd B."/>
            <person name="Jarett J.K."/>
            <person name="Geller-Mcgrath D.E."/>
            <person name="Sieber C.M.K."/>
            <person name="Emerson J.B."/>
            <person name="Anantharaman K."/>
            <person name="Thomas B.C."/>
            <person name="Malmstrom R."/>
            <person name="Stieglmeier M."/>
            <person name="Klingl A."/>
            <person name="Woyke T."/>
            <person name="Ryan C.M."/>
            <person name="Banfield J.F."/>
        </authorList>
    </citation>
    <scope>NUCLEOTIDE SEQUENCE [LARGE SCALE GENOMIC DNA]</scope>
</reference>
<dbReference type="EMBL" id="PEYO01000018">
    <property type="protein sequence ID" value="PIU03326.1"/>
    <property type="molecule type" value="Genomic_DNA"/>
</dbReference>
<dbReference type="NCBIfam" id="TIGR04258">
    <property type="entry name" value="4helix_suffix"/>
    <property type="match status" value="1"/>
</dbReference>
<organism evidence="1 2">
    <name type="scientific">Candidatus Shapirobacteria bacterium CG08_land_8_20_14_0_20_39_18</name>
    <dbReference type="NCBI Taxonomy" id="1974883"/>
    <lineage>
        <taxon>Bacteria</taxon>
        <taxon>Candidatus Shapironibacteriota</taxon>
    </lineage>
</organism>
<dbReference type="SUPFAM" id="SSF158446">
    <property type="entry name" value="IVS-encoded protein-like"/>
    <property type="match status" value="1"/>
</dbReference>
<sequence>MAGYESLLVYRLAVTIFDFGNIFCQEFLKDLKYRRTVEQMEQANRSGKQNIVEASLEKSMEGNIKLTGVSRASYGELMEDFKDDLRLRNLPIWDKNDPRVLKIRSFKESVENPTNLTNLSNWTNLDFTNPENFANMMICLIYKQNYLLDQLLRSQEEKFVKEGGFRENLFRKRREYLKNNSGP</sequence>
<dbReference type="InterPro" id="IPR026354">
    <property type="entry name" value="4helix_suffix_dom"/>
</dbReference>
<dbReference type="Proteomes" id="UP000228996">
    <property type="component" value="Unassembled WGS sequence"/>
</dbReference>
<evidence type="ECO:0000313" key="2">
    <source>
        <dbReference type="Proteomes" id="UP000228996"/>
    </source>
</evidence>
<protein>
    <submittedName>
        <fullName evidence="1">Four helix bundle protein</fullName>
    </submittedName>
</protein>
<proteinExistence type="predicted"/>
<accession>A0A2M6XCG4</accession>